<dbReference type="EMBL" id="RBTH01000112">
    <property type="protein sequence ID" value="RMT48311.1"/>
    <property type="molecule type" value="Genomic_DNA"/>
</dbReference>
<dbReference type="InterPro" id="IPR027417">
    <property type="entry name" value="P-loop_NTPase"/>
</dbReference>
<organism evidence="2 3">
    <name type="scientific">Pseudomonas syringae pv. solidagae</name>
    <dbReference type="NCBI Taxonomy" id="264458"/>
    <lineage>
        <taxon>Bacteria</taxon>
        <taxon>Pseudomonadati</taxon>
        <taxon>Pseudomonadota</taxon>
        <taxon>Gammaproteobacteria</taxon>
        <taxon>Pseudomonadales</taxon>
        <taxon>Pseudomonadaceae</taxon>
        <taxon>Pseudomonas</taxon>
        <taxon>Pseudomonas syringae</taxon>
    </lineage>
</organism>
<name>A0A0Q0C101_PSESX</name>
<dbReference type="Proteomes" id="UP000268096">
    <property type="component" value="Unassembled WGS sequence"/>
</dbReference>
<reference evidence="2 3" key="1">
    <citation type="submission" date="2018-08" db="EMBL/GenBank/DDBJ databases">
        <title>Recombination of ecologically and evolutionarily significant loci maintains genetic cohesion in the Pseudomonas syringae species complex.</title>
        <authorList>
            <person name="Dillon M."/>
            <person name="Thakur S."/>
            <person name="Almeida R.N.D."/>
            <person name="Weir B.S."/>
            <person name="Guttman D.S."/>
        </authorList>
    </citation>
    <scope>NUCLEOTIDE SEQUENCE [LARGE SCALE GENOMIC DNA]</scope>
    <source>
        <strain evidence="2 3">ICMP 16926</strain>
    </source>
</reference>
<evidence type="ECO:0000313" key="2">
    <source>
        <dbReference type="EMBL" id="RMT48311.1"/>
    </source>
</evidence>
<evidence type="ECO:0000259" key="1">
    <source>
        <dbReference type="Pfam" id="PF13175"/>
    </source>
</evidence>
<sequence length="584" mass="62518">MKIESIYIENFQGLSNANLELTAPITMVCGHNGAGKSSLKEAIGLALGEAARVAKKGDYKMLITEGQKKGQIIIGHDGAASTITLPTGKGERTDVDGQEYLPFVLNPDAFAKLDDKAKRSLLFALTKSSAKPAVVAEKLLAKGADAKKVDAIKPLLLSGFAAAQEQAKSNTSESRGAWKAITGEAYGTEKAECWAVFIDEMPEGVAEVTQADLEAARAEQGKAAIEIDKGNQYLGELKANLNASANWATRKTDLEEKAKLLDRERAKLIATEESLAEWQPKLKQWQDAVQAYNGESPCECPSCHVKLKVVGQQVEVFKGKTADAKKLTEAQAEVKKAAEAVRLLESTRNNDRLRIDAALAAQRDLAAHIAITPQSSSEADITRCEKAIQAQRDVRTRAEAKATMVRDRLNTIANASKIAADAARHHKDVLDWILIEKALAPDGIPGEILAGALQPINNSLKRLCTLAGWPVTAIGGDMAITAGGRAYVLLSESERWRCDALIGTAITIACGLKLIVLDRFDVLLPTVRGQLFGMLMSLAKSGDIETAIVCGSLKEKPAKLPAEINAVWIEGGVAGGDIQLQQAS</sequence>
<comment type="caution">
    <text evidence="2">The sequence shown here is derived from an EMBL/GenBank/DDBJ whole genome shotgun (WGS) entry which is preliminary data.</text>
</comment>
<accession>A0A0Q0C101</accession>
<dbReference type="RefSeq" id="WP_057458396.1">
    <property type="nucleotide sequence ID" value="NZ_LJRH01000365.1"/>
</dbReference>
<dbReference type="Pfam" id="PF13175">
    <property type="entry name" value="AAA_15"/>
    <property type="match status" value="1"/>
</dbReference>
<gene>
    <name evidence="2" type="ORF">ALP48_00145</name>
</gene>
<dbReference type="PANTHER" id="PTHR32114:SF2">
    <property type="entry name" value="ABC TRANSPORTER ABCH.3"/>
    <property type="match status" value="1"/>
</dbReference>
<dbReference type="InterPro" id="IPR041685">
    <property type="entry name" value="AAA_GajA/Old/RecF-like"/>
</dbReference>
<dbReference type="PANTHER" id="PTHR32114">
    <property type="entry name" value="ABC TRANSPORTER ABCH.3"/>
    <property type="match status" value="1"/>
</dbReference>
<proteinExistence type="predicted"/>
<dbReference type="SUPFAM" id="SSF52540">
    <property type="entry name" value="P-loop containing nucleoside triphosphate hydrolases"/>
    <property type="match status" value="1"/>
</dbReference>
<feature type="domain" description="Endonuclease GajA/Old nuclease/RecF-like AAA" evidence="1">
    <location>
        <begin position="1"/>
        <end position="74"/>
    </location>
</feature>
<dbReference type="AlphaFoldDB" id="A0A0Q0C101"/>
<evidence type="ECO:0000313" key="3">
    <source>
        <dbReference type="Proteomes" id="UP000268096"/>
    </source>
</evidence>
<protein>
    <submittedName>
        <fullName evidence="2">Chromosome partition protein smc</fullName>
    </submittedName>
</protein>
<dbReference type="Gene3D" id="3.40.50.300">
    <property type="entry name" value="P-loop containing nucleotide triphosphate hydrolases"/>
    <property type="match status" value="1"/>
</dbReference>